<gene>
    <name evidence="10" type="ORF">BC936DRAFT_137691</name>
</gene>
<dbReference type="GO" id="GO:0006139">
    <property type="term" value="P:nucleobase-containing compound metabolic process"/>
    <property type="evidence" value="ECO:0007669"/>
    <property type="project" value="UniProtKB-ARBA"/>
</dbReference>
<evidence type="ECO:0000256" key="4">
    <source>
        <dbReference type="ARBA" id="ARBA00022827"/>
    </source>
</evidence>
<dbReference type="Pfam" id="PF03441">
    <property type="entry name" value="FAD_binding_7"/>
    <property type="match status" value="1"/>
</dbReference>
<keyword evidence="11" id="KW-1185">Reference proteome</keyword>
<evidence type="ECO:0000256" key="7">
    <source>
        <dbReference type="PIRSR" id="PIRSR602081-2"/>
    </source>
</evidence>
<dbReference type="EMBL" id="RBNI01011835">
    <property type="protein sequence ID" value="RUP43062.1"/>
    <property type="molecule type" value="Genomic_DNA"/>
</dbReference>
<feature type="site" description="Electron transfer via tryptophanyl radical" evidence="7">
    <location>
        <position position="575"/>
    </location>
</feature>
<dbReference type="PROSITE" id="PS00394">
    <property type="entry name" value="DNA_PHOTOLYASES_1_1"/>
    <property type="match status" value="1"/>
</dbReference>
<dbReference type="InterPro" id="IPR014729">
    <property type="entry name" value="Rossmann-like_a/b/a_fold"/>
</dbReference>
<dbReference type="PROSITE" id="PS51645">
    <property type="entry name" value="PHR_CRY_ALPHA_BETA"/>
    <property type="match status" value="1"/>
</dbReference>
<keyword evidence="4 6" id="KW-0274">FAD</keyword>
<dbReference type="GO" id="GO:0005634">
    <property type="term" value="C:nucleus"/>
    <property type="evidence" value="ECO:0007669"/>
    <property type="project" value="TreeGrafter"/>
</dbReference>
<dbReference type="PRINTS" id="PR00147">
    <property type="entry name" value="DNAPHOTLYASE"/>
</dbReference>
<evidence type="ECO:0000256" key="8">
    <source>
        <dbReference type="SAM" id="MobiDB-lite"/>
    </source>
</evidence>
<dbReference type="GO" id="GO:0032922">
    <property type="term" value="P:circadian regulation of gene expression"/>
    <property type="evidence" value="ECO:0007669"/>
    <property type="project" value="TreeGrafter"/>
</dbReference>
<dbReference type="GO" id="GO:0006950">
    <property type="term" value="P:response to stress"/>
    <property type="evidence" value="ECO:0007669"/>
    <property type="project" value="UniProtKB-ARBA"/>
</dbReference>
<feature type="site" description="Electron transfer via tryptophanyl radical" evidence="7">
    <location>
        <position position="497"/>
    </location>
</feature>
<dbReference type="GO" id="GO:0003904">
    <property type="term" value="F:deoxyribodipyrimidine photo-lyase activity"/>
    <property type="evidence" value="ECO:0007669"/>
    <property type="project" value="TreeGrafter"/>
</dbReference>
<dbReference type="GO" id="GO:0005737">
    <property type="term" value="C:cytoplasm"/>
    <property type="evidence" value="ECO:0007669"/>
    <property type="project" value="TreeGrafter"/>
</dbReference>
<dbReference type="Pfam" id="PF00875">
    <property type="entry name" value="DNA_photolyase"/>
    <property type="match status" value="1"/>
</dbReference>
<evidence type="ECO:0000256" key="3">
    <source>
        <dbReference type="ARBA" id="ARBA00022630"/>
    </source>
</evidence>
<feature type="compositionally biased region" description="Polar residues" evidence="8">
    <location>
        <begin position="53"/>
        <end position="65"/>
    </location>
</feature>
<protein>
    <submittedName>
        <fullName evidence="10">DNA photolyase PHR1</fullName>
    </submittedName>
</protein>
<sequence>MTVTRCLSPILFAWPRPFPPESCVHSLAPKLSVNLFHTMPPKKRPATKAQPALHQTTIDLTTPTSKRPRKNDTADVIVLDQPDTDAESSPPPTAKRLRKNPDSSSSSSSGAPSSSAPNRKSIGKSHPIPTAAAATASATTTAGTTATPATPPEDTTPVQNVLMWFRTDLRMDDNRALSAATALARTVGKSVLAVYVISPQDHRMHDDAPIKVQFRLRNLEMLREKLDKELNVPLAVLTVERRKEIPMRLLEFAKNWEVSHLFWNVEYEVDESRRDASITELFTHHRLSTRPHHDQCIVQPGHILTKGLTPYTVFTPFKASWLNHLETQKSPTTPGSLALLDQAPTPTSNPSTARNAHASLFTDPAFAIPASLPSLPLPAHQKNLIQTLYPPGEPAAHARLTAFLTTKIASYHLARDQPAKDGCSALSPYLAAGVISARQCLRAARRANGGKLRTGKEGVVGWVSELAWRDFYRHVLFHFPRVCMGRAFKQETEKVEWAEDPRGVKFKAWCEGKTGFPIVDAGMRQMKEIGWMHNRVRMCAAMFLSKDLLLDWRMGEKFFMQHLIDGDFASNNGGWQWAASTGTDAQPYFRVFNPHLQSERFDSEGEYVRRWIPELKEVRVPAVHDPSGALVKEEFEKLGYAYPIVDHKQARERALAAYKKALAK</sequence>
<evidence type="ECO:0000256" key="1">
    <source>
        <dbReference type="ARBA" id="ARBA00001932"/>
    </source>
</evidence>
<evidence type="ECO:0000259" key="9">
    <source>
        <dbReference type="PROSITE" id="PS51645"/>
    </source>
</evidence>
<feature type="binding site" evidence="6">
    <location>
        <position position="411"/>
    </location>
    <ligand>
        <name>FAD</name>
        <dbReference type="ChEBI" id="CHEBI:57692"/>
    </ligand>
</feature>
<dbReference type="GO" id="GO:0003677">
    <property type="term" value="F:DNA binding"/>
    <property type="evidence" value="ECO:0007669"/>
    <property type="project" value="TreeGrafter"/>
</dbReference>
<organism evidence="10 11">
    <name type="scientific">Jimgerdemannia flammicorona</name>
    <dbReference type="NCBI Taxonomy" id="994334"/>
    <lineage>
        <taxon>Eukaryota</taxon>
        <taxon>Fungi</taxon>
        <taxon>Fungi incertae sedis</taxon>
        <taxon>Mucoromycota</taxon>
        <taxon>Mucoromycotina</taxon>
        <taxon>Endogonomycetes</taxon>
        <taxon>Endogonales</taxon>
        <taxon>Endogonaceae</taxon>
        <taxon>Jimgerdemannia</taxon>
    </lineage>
</organism>
<dbReference type="FunFam" id="1.10.579.10:FF:000003">
    <property type="entry name" value="Deoxyribodipyrimidine photo-lyase"/>
    <property type="match status" value="1"/>
</dbReference>
<comment type="cofactor">
    <cofactor evidence="1">
        <name>(6R)-5,10-methylene-5,6,7,8-tetrahydrofolate</name>
        <dbReference type="ChEBI" id="CHEBI:15636"/>
    </cofactor>
</comment>
<feature type="region of interest" description="Disordered" evidence="8">
    <location>
        <begin position="40"/>
        <end position="158"/>
    </location>
</feature>
<keyword evidence="5" id="KW-0157">Chromophore</keyword>
<evidence type="ECO:0000313" key="10">
    <source>
        <dbReference type="EMBL" id="RUP43062.1"/>
    </source>
</evidence>
<dbReference type="Gene3D" id="3.40.50.620">
    <property type="entry name" value="HUPs"/>
    <property type="match status" value="1"/>
</dbReference>
<evidence type="ECO:0000256" key="2">
    <source>
        <dbReference type="ARBA" id="ARBA00005862"/>
    </source>
</evidence>
<feature type="domain" description="Photolyase/cryptochrome alpha/beta" evidence="9">
    <location>
        <begin position="159"/>
        <end position="297"/>
    </location>
</feature>
<dbReference type="SUPFAM" id="SSF48173">
    <property type="entry name" value="Cryptochrome/photolyase FAD-binding domain"/>
    <property type="match status" value="1"/>
</dbReference>
<feature type="compositionally biased region" description="Low complexity" evidence="8">
    <location>
        <begin position="103"/>
        <end position="117"/>
    </location>
</feature>
<dbReference type="PANTHER" id="PTHR11455">
    <property type="entry name" value="CRYPTOCHROME"/>
    <property type="match status" value="1"/>
</dbReference>
<dbReference type="SUPFAM" id="SSF52425">
    <property type="entry name" value="Cryptochrome/photolyase, N-terminal domain"/>
    <property type="match status" value="1"/>
</dbReference>
<comment type="caution">
    <text evidence="10">The sequence shown here is derived from an EMBL/GenBank/DDBJ whole genome shotgun (WGS) entry which is preliminary data.</text>
</comment>
<dbReference type="AlphaFoldDB" id="A0A433CWV9"/>
<proteinExistence type="inferred from homology"/>
<evidence type="ECO:0000256" key="6">
    <source>
        <dbReference type="PIRSR" id="PIRSR602081-1"/>
    </source>
</evidence>
<feature type="binding site" evidence="6">
    <location>
        <begin position="465"/>
        <end position="472"/>
    </location>
    <ligand>
        <name>FAD</name>
        <dbReference type="ChEBI" id="CHEBI:57692"/>
    </ligand>
</feature>
<dbReference type="GO" id="GO:0071949">
    <property type="term" value="F:FAD binding"/>
    <property type="evidence" value="ECO:0007669"/>
    <property type="project" value="TreeGrafter"/>
</dbReference>
<dbReference type="GO" id="GO:0043153">
    <property type="term" value="P:entrainment of circadian clock by photoperiod"/>
    <property type="evidence" value="ECO:0007669"/>
    <property type="project" value="TreeGrafter"/>
</dbReference>
<comment type="cofactor">
    <cofactor evidence="6">
        <name>FAD</name>
        <dbReference type="ChEBI" id="CHEBI:57692"/>
    </cofactor>
    <text evidence="6">Binds 1 FAD per subunit.</text>
</comment>
<dbReference type="OrthoDB" id="435881at2759"/>
<keyword evidence="10" id="KW-0456">Lyase</keyword>
<dbReference type="Proteomes" id="UP000268093">
    <property type="component" value="Unassembled WGS sequence"/>
</dbReference>
<dbReference type="InterPro" id="IPR006050">
    <property type="entry name" value="DNA_photolyase_N"/>
</dbReference>
<dbReference type="InterPro" id="IPR018394">
    <property type="entry name" value="DNA_photolyase_1_CS_C"/>
</dbReference>
<feature type="compositionally biased region" description="Low complexity" evidence="8">
    <location>
        <begin position="129"/>
        <end position="157"/>
    </location>
</feature>
<reference evidence="10 11" key="1">
    <citation type="journal article" date="2018" name="New Phytol.">
        <title>Phylogenomics of Endogonaceae and evolution of mycorrhizas within Mucoromycota.</title>
        <authorList>
            <person name="Chang Y."/>
            <person name="Desiro A."/>
            <person name="Na H."/>
            <person name="Sandor L."/>
            <person name="Lipzen A."/>
            <person name="Clum A."/>
            <person name="Barry K."/>
            <person name="Grigoriev I.V."/>
            <person name="Martin F.M."/>
            <person name="Stajich J.E."/>
            <person name="Smith M.E."/>
            <person name="Bonito G."/>
            <person name="Spatafora J.W."/>
        </authorList>
    </citation>
    <scope>NUCLEOTIDE SEQUENCE [LARGE SCALE GENOMIC DNA]</scope>
    <source>
        <strain evidence="10 11">GMNB39</strain>
    </source>
</reference>
<feature type="site" description="Electron transfer via tryptophanyl radical" evidence="7">
    <location>
        <position position="552"/>
    </location>
</feature>
<comment type="similarity">
    <text evidence="2">Belongs to the DNA photolyase class-1 family.</text>
</comment>
<dbReference type="InterPro" id="IPR036134">
    <property type="entry name" value="Crypto/Photolyase_FAD-like_sf"/>
</dbReference>
<dbReference type="Gene3D" id="1.25.40.80">
    <property type="match status" value="1"/>
</dbReference>
<dbReference type="InterPro" id="IPR005101">
    <property type="entry name" value="Cryptochr/Photolyase_FAD-bd"/>
</dbReference>
<evidence type="ECO:0000256" key="5">
    <source>
        <dbReference type="ARBA" id="ARBA00022991"/>
    </source>
</evidence>
<feature type="binding site" evidence="6">
    <location>
        <position position="462"/>
    </location>
    <ligand>
        <name>FAD</name>
        <dbReference type="ChEBI" id="CHEBI:57692"/>
    </ligand>
</feature>
<dbReference type="PANTHER" id="PTHR11455:SF18">
    <property type="entry name" value="SI:CH1073-390K14.1"/>
    <property type="match status" value="1"/>
</dbReference>
<dbReference type="InterPro" id="IPR002081">
    <property type="entry name" value="Cryptochrome/DNA_photolyase_1"/>
</dbReference>
<dbReference type="InterPro" id="IPR036155">
    <property type="entry name" value="Crypto/Photolyase_N_sf"/>
</dbReference>
<accession>A0A433CWV9</accession>
<name>A0A433CWV9_9FUNG</name>
<keyword evidence="3 6" id="KW-0285">Flavoprotein</keyword>
<dbReference type="Gene3D" id="1.10.579.10">
    <property type="entry name" value="DNA Cyclobutane Dipyrimidine Photolyase, subunit A, domain 3"/>
    <property type="match status" value="1"/>
</dbReference>
<feature type="binding site" evidence="6">
    <location>
        <begin position="565"/>
        <end position="567"/>
    </location>
    <ligand>
        <name>FAD</name>
        <dbReference type="ChEBI" id="CHEBI:57692"/>
    </ligand>
</feature>
<evidence type="ECO:0000313" key="11">
    <source>
        <dbReference type="Proteomes" id="UP000268093"/>
    </source>
</evidence>